<dbReference type="Proteomes" id="UP000585474">
    <property type="component" value="Unassembled WGS sequence"/>
</dbReference>
<protein>
    <submittedName>
        <fullName evidence="2">Uncharacterized protein</fullName>
    </submittedName>
</protein>
<organism evidence="2 3">
    <name type="scientific">Actinidia rufa</name>
    <dbReference type="NCBI Taxonomy" id="165716"/>
    <lineage>
        <taxon>Eukaryota</taxon>
        <taxon>Viridiplantae</taxon>
        <taxon>Streptophyta</taxon>
        <taxon>Embryophyta</taxon>
        <taxon>Tracheophyta</taxon>
        <taxon>Spermatophyta</taxon>
        <taxon>Magnoliopsida</taxon>
        <taxon>eudicotyledons</taxon>
        <taxon>Gunneridae</taxon>
        <taxon>Pentapetalae</taxon>
        <taxon>asterids</taxon>
        <taxon>Ericales</taxon>
        <taxon>Actinidiaceae</taxon>
        <taxon>Actinidia</taxon>
    </lineage>
</organism>
<name>A0A7J0DJM6_9ERIC</name>
<dbReference type="AlphaFoldDB" id="A0A7J0DJM6"/>
<dbReference type="OrthoDB" id="1932806at2759"/>
<comment type="caution">
    <text evidence="2">The sequence shown here is derived from an EMBL/GenBank/DDBJ whole genome shotgun (WGS) entry which is preliminary data.</text>
</comment>
<feature type="region of interest" description="Disordered" evidence="1">
    <location>
        <begin position="92"/>
        <end position="120"/>
    </location>
</feature>
<reference evidence="3" key="1">
    <citation type="submission" date="2019-07" db="EMBL/GenBank/DDBJ databases">
        <title>De Novo Assembly of kiwifruit Actinidia rufa.</title>
        <authorList>
            <person name="Sugita-Konishi S."/>
            <person name="Sato K."/>
            <person name="Mori E."/>
            <person name="Abe Y."/>
            <person name="Kisaki G."/>
            <person name="Hamano K."/>
            <person name="Suezawa K."/>
            <person name="Otani M."/>
            <person name="Fukuda T."/>
            <person name="Manabe T."/>
            <person name="Gomi K."/>
            <person name="Tabuchi M."/>
            <person name="Akimitsu K."/>
            <person name="Kataoka I."/>
        </authorList>
    </citation>
    <scope>NUCLEOTIDE SEQUENCE [LARGE SCALE GENOMIC DNA]</scope>
    <source>
        <strain evidence="3">cv. Fuchu</strain>
    </source>
</reference>
<dbReference type="PANTHER" id="PTHR47911">
    <property type="entry name" value="HYDROXYPROLINE-RICH GLYCOPROTEIN-LIKE"/>
    <property type="match status" value="1"/>
</dbReference>
<accession>A0A7J0DJM6</accession>
<feature type="region of interest" description="Disordered" evidence="1">
    <location>
        <begin position="25"/>
        <end position="47"/>
    </location>
</feature>
<feature type="compositionally biased region" description="Basic and acidic residues" evidence="1">
    <location>
        <begin position="99"/>
        <end position="108"/>
    </location>
</feature>
<sequence length="220" mass="24149">MAMPLPSTPIIPSFSSFINTTAATATTTTGRGKATAAEPPLPHQLGHRKPIFFTKDEQDEQLTDSATPKPSQDTNLPSSILSVLSLSGAGRGIQIPLPNDKRTQENRQLKSRQPPPKGESCRWFRIHIHRKQDHRNLSHDEAVMKAVGILSRGGGSSNVRAEEGGRVRGILEGEGAAVAEEEEEEKAHYKTWMMTPTEPAFTLVTMLMVRNWLRGLAPII</sequence>
<proteinExistence type="predicted"/>
<dbReference type="EMBL" id="BJWL01000258">
    <property type="protein sequence ID" value="GFS36634.1"/>
    <property type="molecule type" value="Genomic_DNA"/>
</dbReference>
<feature type="compositionally biased region" description="Low complexity" evidence="1">
    <location>
        <begin position="25"/>
        <end position="37"/>
    </location>
</feature>
<dbReference type="PANTHER" id="PTHR47911:SF1">
    <property type="entry name" value="OS06G0664400 PROTEIN"/>
    <property type="match status" value="1"/>
</dbReference>
<gene>
    <name evidence="2" type="ORF">Acr_00g0047090</name>
</gene>
<evidence type="ECO:0000313" key="3">
    <source>
        <dbReference type="Proteomes" id="UP000585474"/>
    </source>
</evidence>
<keyword evidence="3" id="KW-1185">Reference proteome</keyword>
<evidence type="ECO:0000256" key="1">
    <source>
        <dbReference type="SAM" id="MobiDB-lite"/>
    </source>
</evidence>
<evidence type="ECO:0000313" key="2">
    <source>
        <dbReference type="EMBL" id="GFS36634.1"/>
    </source>
</evidence>